<feature type="transmembrane region" description="Helical" evidence="1">
    <location>
        <begin position="327"/>
        <end position="346"/>
    </location>
</feature>
<feature type="transmembrane region" description="Helical" evidence="1">
    <location>
        <begin position="301"/>
        <end position="321"/>
    </location>
</feature>
<keyword evidence="1" id="KW-1133">Transmembrane helix</keyword>
<keyword evidence="1" id="KW-0472">Membrane</keyword>
<evidence type="ECO:0000259" key="2">
    <source>
        <dbReference type="Pfam" id="PF04892"/>
    </source>
</evidence>
<name>A0ABS5Y6P0_9CYAN</name>
<accession>A0ABS5Y6P0</accession>
<dbReference type="InterPro" id="IPR006976">
    <property type="entry name" value="VanZ-like"/>
</dbReference>
<dbReference type="EMBL" id="JADOER010000013">
    <property type="protein sequence ID" value="MBT9313492.1"/>
    <property type="molecule type" value="Genomic_DNA"/>
</dbReference>
<comment type="caution">
    <text evidence="3">The sequence shown here is derived from an EMBL/GenBank/DDBJ whole genome shotgun (WGS) entry which is preliminary data.</text>
</comment>
<protein>
    <submittedName>
        <fullName evidence="3">VanZ family protein</fullName>
    </submittedName>
</protein>
<evidence type="ECO:0000256" key="1">
    <source>
        <dbReference type="SAM" id="Phobius"/>
    </source>
</evidence>
<keyword evidence="4" id="KW-1185">Reference proteome</keyword>
<gene>
    <name evidence="3" type="primary">vanZ</name>
    <name evidence="3" type="ORF">IXB28_14860</name>
</gene>
<evidence type="ECO:0000313" key="3">
    <source>
        <dbReference type="EMBL" id="MBT9313492.1"/>
    </source>
</evidence>
<dbReference type="Gene3D" id="2.60.120.200">
    <property type="match status" value="1"/>
</dbReference>
<dbReference type="Pfam" id="PF13385">
    <property type="entry name" value="Laminin_G_3"/>
    <property type="match status" value="1"/>
</dbReference>
<evidence type="ECO:0000313" key="4">
    <source>
        <dbReference type="Proteomes" id="UP001196661"/>
    </source>
</evidence>
<dbReference type="InterPro" id="IPR013320">
    <property type="entry name" value="ConA-like_dom_sf"/>
</dbReference>
<proteinExistence type="predicted"/>
<dbReference type="NCBIfam" id="NF037970">
    <property type="entry name" value="vanZ_1"/>
    <property type="match status" value="1"/>
</dbReference>
<reference evidence="3 4" key="1">
    <citation type="journal article" date="2021" name="Mar. Drugs">
        <title>Genome Reduction and Secondary Metabolism of the Marine Sponge-Associated Cyanobacterium Leptothoe.</title>
        <authorList>
            <person name="Konstantinou D."/>
            <person name="Popin R.V."/>
            <person name="Fewer D.P."/>
            <person name="Sivonen K."/>
            <person name="Gkelis S."/>
        </authorList>
    </citation>
    <scope>NUCLEOTIDE SEQUENCE [LARGE SCALE GENOMIC DNA]</scope>
    <source>
        <strain evidence="3 4">TAU-MAC 1615</strain>
    </source>
</reference>
<dbReference type="Proteomes" id="UP001196661">
    <property type="component" value="Unassembled WGS sequence"/>
</dbReference>
<feature type="transmembrane region" description="Helical" evidence="1">
    <location>
        <begin position="271"/>
        <end position="289"/>
    </location>
</feature>
<organism evidence="3 4">
    <name type="scientific">Leptothoe kymatousa TAU-MAC 1615</name>
    <dbReference type="NCBI Taxonomy" id="2364775"/>
    <lineage>
        <taxon>Bacteria</taxon>
        <taxon>Bacillati</taxon>
        <taxon>Cyanobacteriota</taxon>
        <taxon>Cyanophyceae</taxon>
        <taxon>Nodosilineales</taxon>
        <taxon>Cymatolegaceae</taxon>
        <taxon>Leptothoe</taxon>
        <taxon>Leptothoe kymatousa</taxon>
    </lineage>
</organism>
<dbReference type="SUPFAM" id="SSF49899">
    <property type="entry name" value="Concanavalin A-like lectins/glucanases"/>
    <property type="match status" value="1"/>
</dbReference>
<keyword evidence="1" id="KW-0812">Transmembrane</keyword>
<sequence length="354" mass="39422">MRILLALYAAIVLGLALWPYKFVIPCSTCINGAALNIDNHSLEFQRPGLVRSITPPHDLPQQLDQGLTIEAWLASTKDNQFGPARIITYSQDPLHRNFSLGQHGNDLVFRMRTAHTHPTGISQPITAANVFTAKQRQHVVVSYDFSNCQIYVNGKLQAQSDALTGDFSNWDADYPLLLGNERTGDRPWLGRIEQLTLYQGPMSATEVADHYQARPQRRNAVTAFTFSDGQDGLIQDEGQMQPTVAMEVPRVYTNEGKPSFLSPKRRFLKDFISNFIIFLPLGLLVFLVLSKSSTSVVKNLVTTCLILLLYGLATEVFQYYVAGRTSAFFDLTSCVLGGIVGSCIGWRNGFLKKL</sequence>
<dbReference type="Pfam" id="PF04892">
    <property type="entry name" value="VanZ"/>
    <property type="match status" value="1"/>
</dbReference>
<feature type="domain" description="VanZ-like" evidence="2">
    <location>
        <begin position="265"/>
        <end position="344"/>
    </location>
</feature>
<dbReference type="RefSeq" id="WP_215619381.1">
    <property type="nucleotide sequence ID" value="NZ_JADOER010000013.1"/>
</dbReference>